<evidence type="ECO:0000256" key="3">
    <source>
        <dbReference type="ARBA" id="ARBA00004961"/>
    </source>
</evidence>
<evidence type="ECO:0000256" key="1">
    <source>
        <dbReference type="ARBA" id="ARBA00000832"/>
    </source>
</evidence>
<dbReference type="InterPro" id="IPR005900">
    <property type="entry name" value="6-phosphogluconolactonase_DevB"/>
</dbReference>
<reference evidence="9 10" key="1">
    <citation type="submission" date="2021-02" db="EMBL/GenBank/DDBJ databases">
        <title>A novel species of genus Amphritea isolated from a fishpond in China.</title>
        <authorList>
            <person name="Lu H."/>
        </authorList>
    </citation>
    <scope>NUCLEOTIDE SEQUENCE [LARGE SCALE GENOMIC DNA]</scope>
    <source>
        <strain evidence="9 10">RP18W</strain>
    </source>
</reference>
<evidence type="ECO:0000256" key="7">
    <source>
        <dbReference type="RuleBase" id="RU365095"/>
    </source>
</evidence>
<evidence type="ECO:0000256" key="6">
    <source>
        <dbReference type="ARBA" id="ARBA00020337"/>
    </source>
</evidence>
<accession>A0ABS2W703</accession>
<proteinExistence type="inferred from homology"/>
<dbReference type="Proteomes" id="UP000760472">
    <property type="component" value="Unassembled WGS sequence"/>
</dbReference>
<gene>
    <name evidence="7 9" type="primary">pgl</name>
    <name evidence="9" type="ORF">JW498_08995</name>
</gene>
<dbReference type="CDD" id="cd01400">
    <property type="entry name" value="6PGL"/>
    <property type="match status" value="1"/>
</dbReference>
<comment type="similarity">
    <text evidence="4 7">Belongs to the glucosamine/galactosamine-6-phosphate isomerase family. 6-phosphogluconolactonase subfamily.</text>
</comment>
<evidence type="ECO:0000256" key="2">
    <source>
        <dbReference type="ARBA" id="ARBA00002681"/>
    </source>
</evidence>
<dbReference type="RefSeq" id="WP_205208797.1">
    <property type="nucleotide sequence ID" value="NZ_JAFFZO010000001.1"/>
</dbReference>
<feature type="domain" description="Glucosamine/galactosamine-6-phosphate isomerase" evidence="8">
    <location>
        <begin position="19"/>
        <end position="226"/>
    </location>
</feature>
<evidence type="ECO:0000259" key="8">
    <source>
        <dbReference type="Pfam" id="PF01182"/>
    </source>
</evidence>
<dbReference type="Pfam" id="PF01182">
    <property type="entry name" value="Glucosamine_iso"/>
    <property type="match status" value="1"/>
</dbReference>
<dbReference type="NCBIfam" id="TIGR01198">
    <property type="entry name" value="pgl"/>
    <property type="match status" value="1"/>
</dbReference>
<comment type="caution">
    <text evidence="9">The sequence shown here is derived from an EMBL/GenBank/DDBJ whole genome shotgun (WGS) entry which is preliminary data.</text>
</comment>
<name>A0ABS2W703_9GAMM</name>
<dbReference type="GO" id="GO:0017057">
    <property type="term" value="F:6-phosphogluconolactonase activity"/>
    <property type="evidence" value="ECO:0007669"/>
    <property type="project" value="UniProtKB-EC"/>
</dbReference>
<dbReference type="Gene3D" id="3.40.50.1360">
    <property type="match status" value="1"/>
</dbReference>
<organism evidence="9 10">
    <name type="scientific">Amphritea pacifica</name>
    <dbReference type="NCBI Taxonomy" id="2811233"/>
    <lineage>
        <taxon>Bacteria</taxon>
        <taxon>Pseudomonadati</taxon>
        <taxon>Pseudomonadota</taxon>
        <taxon>Gammaproteobacteria</taxon>
        <taxon>Oceanospirillales</taxon>
        <taxon>Oceanospirillaceae</taxon>
        <taxon>Amphritea</taxon>
    </lineage>
</organism>
<dbReference type="EMBL" id="JAFFZP010000011">
    <property type="protein sequence ID" value="MBN0987496.1"/>
    <property type="molecule type" value="Genomic_DNA"/>
</dbReference>
<dbReference type="InterPro" id="IPR006148">
    <property type="entry name" value="Glc/Gal-6P_isomerase"/>
</dbReference>
<dbReference type="SUPFAM" id="SSF100950">
    <property type="entry name" value="NagB/RpiA/CoA transferase-like"/>
    <property type="match status" value="1"/>
</dbReference>
<dbReference type="PANTHER" id="PTHR11054:SF0">
    <property type="entry name" value="6-PHOSPHOGLUCONOLACTONASE"/>
    <property type="match status" value="1"/>
</dbReference>
<evidence type="ECO:0000313" key="9">
    <source>
        <dbReference type="EMBL" id="MBN0987496.1"/>
    </source>
</evidence>
<keyword evidence="7 9" id="KW-0378">Hydrolase</keyword>
<sequence length="235" mass="25652">MKISDLNLPDHVTVCAFDSREALTDNLSTLLQHRLLQAIENRGGASLAVSGGSTPIPLFQSLSHAELAWENVTVTLVDDRWISPDETDSNDRLLHTHLLQNSAKQAHYIRLWQPDSSAEAAVDRCNTRLAAIDGPLDIVILGMGNDGHTASLFPCSSELDAALTSNADCVAVNPSTAPYARISLTPARLLNSELRILHICGNDKLETLSRALTSKPESMPINLFLQHPIMIYWAP</sequence>
<comment type="pathway">
    <text evidence="3 7">Carbohydrate degradation; pentose phosphate pathway; D-ribulose 5-phosphate from D-glucose 6-phosphate (oxidative stage): step 2/3.</text>
</comment>
<dbReference type="PANTHER" id="PTHR11054">
    <property type="entry name" value="6-PHOSPHOGLUCONOLACTONASE"/>
    <property type="match status" value="1"/>
</dbReference>
<evidence type="ECO:0000256" key="5">
    <source>
        <dbReference type="ARBA" id="ARBA00013198"/>
    </source>
</evidence>
<comment type="catalytic activity">
    <reaction evidence="1 7">
        <text>6-phospho-D-glucono-1,5-lactone + H2O = 6-phospho-D-gluconate + H(+)</text>
        <dbReference type="Rhea" id="RHEA:12556"/>
        <dbReference type="ChEBI" id="CHEBI:15377"/>
        <dbReference type="ChEBI" id="CHEBI:15378"/>
        <dbReference type="ChEBI" id="CHEBI:57955"/>
        <dbReference type="ChEBI" id="CHEBI:58759"/>
        <dbReference type="EC" id="3.1.1.31"/>
    </reaction>
</comment>
<dbReference type="InterPro" id="IPR039104">
    <property type="entry name" value="6PGL"/>
</dbReference>
<keyword evidence="10" id="KW-1185">Reference proteome</keyword>
<comment type="function">
    <text evidence="2 7">Hydrolysis of 6-phosphogluconolactone to 6-phosphogluconate.</text>
</comment>
<evidence type="ECO:0000313" key="10">
    <source>
        <dbReference type="Proteomes" id="UP000760472"/>
    </source>
</evidence>
<dbReference type="InterPro" id="IPR037171">
    <property type="entry name" value="NagB/RpiA_transferase-like"/>
</dbReference>
<evidence type="ECO:0000256" key="4">
    <source>
        <dbReference type="ARBA" id="ARBA00010662"/>
    </source>
</evidence>
<dbReference type="EC" id="3.1.1.31" evidence="5 7"/>
<protein>
    <recommendedName>
        <fullName evidence="6 7">6-phosphogluconolactonase</fullName>
        <shortName evidence="7">6PGL</shortName>
        <ecNumber evidence="5 7">3.1.1.31</ecNumber>
    </recommendedName>
</protein>